<feature type="binding site" evidence="7">
    <location>
        <position position="91"/>
    </location>
    <ligand>
        <name>substrate</name>
    </ligand>
</feature>
<feature type="binding site" evidence="7">
    <location>
        <begin position="123"/>
        <end position="126"/>
    </location>
    <ligand>
        <name>substrate</name>
    </ligand>
</feature>
<evidence type="ECO:0000256" key="3">
    <source>
        <dbReference type="ARBA" id="ARBA00012967"/>
    </source>
</evidence>
<keyword evidence="4 7" id="KW-0560">Oxidoreductase</keyword>
<dbReference type="InterPro" id="IPR036291">
    <property type="entry name" value="NAD(P)-bd_dom_sf"/>
</dbReference>
<feature type="domain" description="Lactate/malate dehydrogenase C-terminal" evidence="9">
    <location>
        <begin position="148"/>
        <end position="313"/>
    </location>
</feature>
<comment type="caution">
    <text evidence="7">Lacks conserved residue(s) required for the propagation of feature annotation.</text>
</comment>
<dbReference type="AlphaFoldDB" id="A0A173SB68"/>
<protein>
    <recommendedName>
        <fullName evidence="3 7">L-lactate dehydrogenase</fullName>
        <shortName evidence="7">L-LDH</shortName>
        <ecNumber evidence="3 7">1.1.1.27</ecNumber>
    </recommendedName>
</protein>
<dbReference type="InterPro" id="IPR001236">
    <property type="entry name" value="Lactate/malate_DH_N"/>
</dbReference>
<dbReference type="RefSeq" id="WP_006783744.1">
    <property type="nucleotide sequence ID" value="NZ_CABJBH010000006.1"/>
</dbReference>
<feature type="domain" description="Lactate/malate dehydrogenase N-terminal" evidence="8">
    <location>
        <begin position="7"/>
        <end position="145"/>
    </location>
</feature>
<keyword evidence="7" id="KW-0597">Phosphoprotein</keyword>
<dbReference type="NCBIfam" id="TIGR01771">
    <property type="entry name" value="L-LDH-NAD"/>
    <property type="match status" value="1"/>
</dbReference>
<dbReference type="InterPro" id="IPR018177">
    <property type="entry name" value="L-lactate_DH_AS"/>
</dbReference>
<evidence type="ECO:0000256" key="1">
    <source>
        <dbReference type="ARBA" id="ARBA00004843"/>
    </source>
</evidence>
<comment type="caution">
    <text evidence="10">The sequence shown here is derived from an EMBL/GenBank/DDBJ whole genome shotgun (WGS) entry which is preliminary data.</text>
</comment>
<dbReference type="Gene3D" id="3.90.110.10">
    <property type="entry name" value="Lactate dehydrogenase/glycoside hydrolase, family 4, C-terminal"/>
    <property type="match status" value="1"/>
</dbReference>
<sequence length="314" mass="34810">MKSGVRRVVLVGTGFVGMSFAYSIINQGGIEELVLIDVNHDKAEGEAMDLSHGIAFAPDKTEIWAGTYADCGTADIVVVTAGVNQQPGETRLALVERNAKIMRDVVKNVMKSGFNGILLIASNPVDVLTYVAWQESGLSRHRVIGTGTTLDTARLRHEIGKYLNVDPRNVHGYIVGEHGDTETPLWSHTTVGVKPLLDIIQDDPQYKFEDLEQIYVNVRDAAYHIIDRKRATYYGIGMCTTRIVKAILNDENCVLPVSAYLNGQYGIKDIFTGVPAIINRNGVREVYNLNITKEERDQLHKSVDILRETLQTVL</sequence>
<dbReference type="PROSITE" id="PS00064">
    <property type="entry name" value="L_LDH"/>
    <property type="match status" value="1"/>
</dbReference>
<dbReference type="NCBIfam" id="NF004863">
    <property type="entry name" value="PRK06223.1"/>
    <property type="match status" value="1"/>
</dbReference>
<dbReference type="EMBL" id="WMQE01000002">
    <property type="protein sequence ID" value="MTK20061.1"/>
    <property type="molecule type" value="Genomic_DNA"/>
</dbReference>
<keyword evidence="5 7" id="KW-0520">NAD</keyword>
<dbReference type="NCBIfam" id="NF000824">
    <property type="entry name" value="PRK00066.1"/>
    <property type="match status" value="1"/>
</dbReference>
<dbReference type="PIRSF" id="PIRSF000102">
    <property type="entry name" value="Lac_mal_DH"/>
    <property type="match status" value="1"/>
</dbReference>
<feature type="active site" description="Proton acceptor" evidence="7">
    <location>
        <position position="178"/>
    </location>
</feature>
<comment type="catalytic activity">
    <reaction evidence="6 7">
        <text>(S)-lactate + NAD(+) = pyruvate + NADH + H(+)</text>
        <dbReference type="Rhea" id="RHEA:23444"/>
        <dbReference type="ChEBI" id="CHEBI:15361"/>
        <dbReference type="ChEBI" id="CHEBI:15378"/>
        <dbReference type="ChEBI" id="CHEBI:16651"/>
        <dbReference type="ChEBI" id="CHEBI:57540"/>
        <dbReference type="ChEBI" id="CHEBI:57945"/>
        <dbReference type="EC" id="1.1.1.27"/>
    </reaction>
</comment>
<feature type="binding site" evidence="7">
    <location>
        <position position="171"/>
    </location>
    <ligand>
        <name>beta-D-fructose 1,6-bisphosphate</name>
        <dbReference type="ChEBI" id="CHEBI:32966"/>
        <note>allosteric activator</note>
    </ligand>
</feature>
<evidence type="ECO:0000259" key="9">
    <source>
        <dbReference type="Pfam" id="PF02866"/>
    </source>
</evidence>
<proteinExistence type="inferred from homology"/>
<gene>
    <name evidence="7" type="primary">ldh</name>
    <name evidence="10" type="ORF">GMA92_01245</name>
</gene>
<feature type="modified residue" description="Phosphotyrosine" evidence="7">
    <location>
        <position position="223"/>
    </location>
</feature>
<dbReference type="OrthoDB" id="9802969at2"/>
<feature type="binding site" evidence="7">
    <location>
        <position position="16"/>
    </location>
    <ligand>
        <name>NAD(+)</name>
        <dbReference type="ChEBI" id="CHEBI:57540"/>
    </ligand>
</feature>
<dbReference type="PANTHER" id="PTHR43128:SF16">
    <property type="entry name" value="L-LACTATE DEHYDROGENASE"/>
    <property type="match status" value="1"/>
</dbReference>
<dbReference type="HAMAP" id="MF_00488">
    <property type="entry name" value="Lactate_dehydrog"/>
    <property type="match status" value="1"/>
</dbReference>
<name>A0A173SB68_9FIRM</name>
<evidence type="ECO:0000256" key="7">
    <source>
        <dbReference type="HAMAP-Rule" id="MF_00488"/>
    </source>
</evidence>
<comment type="activity regulation">
    <text evidence="7">Allosterically activated by fructose 1,6-bisphosphate (FBP).</text>
</comment>
<feature type="binding site" evidence="7">
    <location>
        <position position="37"/>
    </location>
    <ligand>
        <name>NAD(+)</name>
        <dbReference type="ChEBI" id="CHEBI:57540"/>
    </ligand>
</feature>
<keyword evidence="7" id="KW-0021">Allosteric enzyme</keyword>
<feature type="binding site" evidence="7">
    <location>
        <position position="85"/>
    </location>
    <ligand>
        <name>substrate</name>
    </ligand>
</feature>
<feature type="binding site" evidence="7">
    <location>
        <position position="42"/>
    </location>
    <ligand>
        <name>NAD(+)</name>
        <dbReference type="ChEBI" id="CHEBI:57540"/>
    </ligand>
</feature>
<dbReference type="Pfam" id="PF00056">
    <property type="entry name" value="Ldh_1_N"/>
    <property type="match status" value="1"/>
</dbReference>
<reference evidence="10 11" key="1">
    <citation type="journal article" date="2019" name="Nat. Med.">
        <title>A library of human gut bacterial isolates paired with longitudinal multiomics data enables mechanistic microbiome research.</title>
        <authorList>
            <person name="Poyet M."/>
            <person name="Groussin M."/>
            <person name="Gibbons S.M."/>
            <person name="Avila-Pacheco J."/>
            <person name="Jiang X."/>
            <person name="Kearney S.M."/>
            <person name="Perrotta A.R."/>
            <person name="Berdy B."/>
            <person name="Zhao S."/>
            <person name="Lieberman T.D."/>
            <person name="Swanson P.K."/>
            <person name="Smith M."/>
            <person name="Roesemann S."/>
            <person name="Alexander J.E."/>
            <person name="Rich S.A."/>
            <person name="Livny J."/>
            <person name="Vlamakis H."/>
            <person name="Clish C."/>
            <person name="Bullock K."/>
            <person name="Deik A."/>
            <person name="Scott J."/>
            <person name="Pierce K.A."/>
            <person name="Xavier R.J."/>
            <person name="Alm E.J."/>
        </authorList>
    </citation>
    <scope>NUCLEOTIDE SEQUENCE [LARGE SCALE GENOMIC DNA]</scope>
    <source>
        <strain evidence="10 11">BIOML-A198</strain>
    </source>
</reference>
<dbReference type="Gene3D" id="3.40.50.720">
    <property type="entry name" value="NAD(P)-binding Rossmann-like Domain"/>
    <property type="match status" value="1"/>
</dbReference>
<comment type="subcellular location">
    <subcellularLocation>
        <location evidence="7">Cytoplasm</location>
    </subcellularLocation>
</comment>
<comment type="pathway">
    <text evidence="1 7">Fermentation; pyruvate fermentation to lactate; (S)-lactate from pyruvate: step 1/1.</text>
</comment>
<dbReference type="InterPro" id="IPR015955">
    <property type="entry name" value="Lactate_DH/Glyco_Ohase_4_C"/>
</dbReference>
<dbReference type="InterPro" id="IPR011304">
    <property type="entry name" value="L-lactate_DH"/>
</dbReference>
<feature type="binding site" evidence="7">
    <location>
        <position position="146"/>
    </location>
    <ligand>
        <name>NAD(+)</name>
        <dbReference type="ChEBI" id="CHEBI:57540"/>
    </ligand>
</feature>
<feature type="binding site" evidence="7">
    <location>
        <position position="232"/>
    </location>
    <ligand>
        <name>substrate</name>
    </ligand>
</feature>
<evidence type="ECO:0000256" key="2">
    <source>
        <dbReference type="ARBA" id="ARBA00006054"/>
    </source>
</evidence>
<dbReference type="FunFam" id="3.40.50.720:FF:000018">
    <property type="entry name" value="Malate dehydrogenase"/>
    <property type="match status" value="1"/>
</dbReference>
<feature type="binding site" evidence="7">
    <location>
        <begin position="121"/>
        <end position="123"/>
    </location>
    <ligand>
        <name>NAD(+)</name>
        <dbReference type="ChEBI" id="CHEBI:57540"/>
    </ligand>
</feature>
<evidence type="ECO:0000259" key="8">
    <source>
        <dbReference type="Pfam" id="PF00056"/>
    </source>
</evidence>
<feature type="binding site" evidence="7">
    <location>
        <position position="68"/>
    </location>
    <ligand>
        <name>NAD(+)</name>
        <dbReference type="ChEBI" id="CHEBI:57540"/>
    </ligand>
</feature>
<feature type="binding site" evidence="7">
    <location>
        <position position="156"/>
    </location>
    <ligand>
        <name>beta-D-fructose 1,6-bisphosphate</name>
        <dbReference type="ChEBI" id="CHEBI:32966"/>
        <note>allosteric activator</note>
    </ligand>
</feature>
<evidence type="ECO:0000256" key="6">
    <source>
        <dbReference type="ARBA" id="ARBA00049258"/>
    </source>
</evidence>
<dbReference type="Pfam" id="PF02866">
    <property type="entry name" value="Ldh_1_C"/>
    <property type="match status" value="1"/>
</dbReference>
<evidence type="ECO:0000256" key="5">
    <source>
        <dbReference type="ARBA" id="ARBA00023027"/>
    </source>
</evidence>
<evidence type="ECO:0000256" key="4">
    <source>
        <dbReference type="ARBA" id="ARBA00023002"/>
    </source>
</evidence>
<dbReference type="EC" id="1.1.1.27" evidence="3 7"/>
<feature type="binding site" evidence="7">
    <location>
        <begin position="82"/>
        <end position="83"/>
    </location>
    <ligand>
        <name>NAD(+)</name>
        <dbReference type="ChEBI" id="CHEBI:57540"/>
    </ligand>
</feature>
<dbReference type="CDD" id="cd05291">
    <property type="entry name" value="HicDH_like"/>
    <property type="match status" value="1"/>
</dbReference>
<dbReference type="Proteomes" id="UP000487649">
    <property type="component" value="Unassembled WGS sequence"/>
</dbReference>
<comment type="similarity">
    <text evidence="2 7">Belongs to the LDH/MDH superfamily. LDH family.</text>
</comment>
<dbReference type="GeneID" id="60058734"/>
<dbReference type="PANTHER" id="PTHR43128">
    <property type="entry name" value="L-2-HYDROXYCARBOXYLATE DEHYDROGENASE (NAD(P)(+))"/>
    <property type="match status" value="1"/>
</dbReference>
<organism evidence="10 11">
    <name type="scientific">Turicibacter sanguinis</name>
    <dbReference type="NCBI Taxonomy" id="154288"/>
    <lineage>
        <taxon>Bacteria</taxon>
        <taxon>Bacillati</taxon>
        <taxon>Bacillota</taxon>
        <taxon>Erysipelotrichia</taxon>
        <taxon>Erysipelotrichales</taxon>
        <taxon>Turicibacteraceae</taxon>
        <taxon>Turicibacter</taxon>
    </lineage>
</organism>
<comment type="subunit">
    <text evidence="7">Homotetramer.</text>
</comment>
<dbReference type="InterPro" id="IPR001557">
    <property type="entry name" value="L-lactate/malate_DH"/>
</dbReference>
<dbReference type="SUPFAM" id="SSF51735">
    <property type="entry name" value="NAD(P)-binding Rossmann-fold domains"/>
    <property type="match status" value="1"/>
</dbReference>
<feature type="binding site" evidence="7">
    <location>
        <begin position="151"/>
        <end position="154"/>
    </location>
    <ligand>
        <name>substrate</name>
    </ligand>
</feature>
<dbReference type="GO" id="GO:0006096">
    <property type="term" value="P:glycolytic process"/>
    <property type="evidence" value="ECO:0007669"/>
    <property type="project" value="UniProtKB-UniRule"/>
</dbReference>
<dbReference type="InterPro" id="IPR022383">
    <property type="entry name" value="Lactate/malate_DH_C"/>
</dbReference>
<dbReference type="PRINTS" id="PR00086">
    <property type="entry name" value="LLDHDRGNASE"/>
</dbReference>
<evidence type="ECO:0000313" key="11">
    <source>
        <dbReference type="Proteomes" id="UP000487649"/>
    </source>
</evidence>
<dbReference type="GO" id="GO:0006089">
    <property type="term" value="P:lactate metabolic process"/>
    <property type="evidence" value="ECO:0007669"/>
    <property type="project" value="TreeGrafter"/>
</dbReference>
<evidence type="ECO:0000313" key="10">
    <source>
        <dbReference type="EMBL" id="MTK20061.1"/>
    </source>
</evidence>
<dbReference type="SUPFAM" id="SSF56327">
    <property type="entry name" value="LDH C-terminal domain-like"/>
    <property type="match status" value="1"/>
</dbReference>
<accession>A0A173SB68</accession>
<dbReference type="GO" id="GO:0005737">
    <property type="term" value="C:cytoplasm"/>
    <property type="evidence" value="ECO:0007669"/>
    <property type="project" value="UniProtKB-SubCell"/>
</dbReference>
<comment type="function">
    <text evidence="7">Catalyzes the conversion of lactate to pyruvate.</text>
</comment>
<dbReference type="GO" id="GO:0004459">
    <property type="term" value="F:L-lactate dehydrogenase (NAD+) activity"/>
    <property type="evidence" value="ECO:0007669"/>
    <property type="project" value="UniProtKB-UniRule"/>
</dbReference>
<keyword evidence="7" id="KW-0963">Cytoplasm</keyword>